<dbReference type="EMBL" id="BSOG01000002">
    <property type="protein sequence ID" value="GLR13392.1"/>
    <property type="molecule type" value="Genomic_DNA"/>
</dbReference>
<gene>
    <name evidence="1" type="ORF">GCM10007907_21820</name>
</gene>
<evidence type="ECO:0000313" key="2">
    <source>
        <dbReference type="Proteomes" id="UP001156706"/>
    </source>
</evidence>
<evidence type="ECO:0000313" key="1">
    <source>
        <dbReference type="EMBL" id="GLR13392.1"/>
    </source>
</evidence>
<accession>A0ABQ5YIA1</accession>
<sequence>MQDKHGRLAEYPFDFLACKNGSVQLRAHGRVVKTLSGKAAASFQLKASRLEGQALQHLLARETGQFKFGNERSSGQEAPY</sequence>
<organism evidence="1 2">
    <name type="scientific">Chitinimonas prasina</name>
    <dbReference type="NCBI Taxonomy" id="1434937"/>
    <lineage>
        <taxon>Bacteria</taxon>
        <taxon>Pseudomonadati</taxon>
        <taxon>Pseudomonadota</taxon>
        <taxon>Betaproteobacteria</taxon>
        <taxon>Neisseriales</taxon>
        <taxon>Chitinibacteraceae</taxon>
        <taxon>Chitinimonas</taxon>
    </lineage>
</organism>
<dbReference type="Proteomes" id="UP001156706">
    <property type="component" value="Unassembled WGS sequence"/>
</dbReference>
<reference evidence="2" key="1">
    <citation type="journal article" date="2019" name="Int. J. Syst. Evol. Microbiol.">
        <title>The Global Catalogue of Microorganisms (GCM) 10K type strain sequencing project: providing services to taxonomists for standard genome sequencing and annotation.</title>
        <authorList>
            <consortium name="The Broad Institute Genomics Platform"/>
            <consortium name="The Broad Institute Genome Sequencing Center for Infectious Disease"/>
            <person name="Wu L."/>
            <person name="Ma J."/>
        </authorList>
    </citation>
    <scope>NUCLEOTIDE SEQUENCE [LARGE SCALE GENOMIC DNA]</scope>
    <source>
        <strain evidence="2">NBRC 110044</strain>
    </source>
</reference>
<keyword evidence="2" id="KW-1185">Reference proteome</keyword>
<dbReference type="RefSeq" id="WP_284196496.1">
    <property type="nucleotide sequence ID" value="NZ_BSOG01000002.1"/>
</dbReference>
<name>A0ABQ5YIA1_9NEIS</name>
<proteinExistence type="predicted"/>
<protein>
    <submittedName>
        <fullName evidence="1">Uncharacterized protein</fullName>
    </submittedName>
</protein>
<comment type="caution">
    <text evidence="1">The sequence shown here is derived from an EMBL/GenBank/DDBJ whole genome shotgun (WGS) entry which is preliminary data.</text>
</comment>